<gene>
    <name evidence="1" type="ORF">M5I08_04590</name>
</gene>
<dbReference type="Proteomes" id="UP001056610">
    <property type="component" value="Chromosome"/>
</dbReference>
<evidence type="ECO:0000313" key="2">
    <source>
        <dbReference type="Proteomes" id="UP001056610"/>
    </source>
</evidence>
<organism evidence="1 2">
    <name type="scientific">Candidatus Mycobacterium methanotrophicum</name>
    <dbReference type="NCBI Taxonomy" id="2943498"/>
    <lineage>
        <taxon>Bacteria</taxon>
        <taxon>Bacillati</taxon>
        <taxon>Actinomycetota</taxon>
        <taxon>Actinomycetes</taxon>
        <taxon>Mycobacteriales</taxon>
        <taxon>Mycobacteriaceae</taxon>
        <taxon>Mycobacterium</taxon>
    </lineage>
</organism>
<reference evidence="1" key="1">
    <citation type="submission" date="2022-05" db="EMBL/GenBank/DDBJ databases">
        <title>A methanotrophic Mycobacterium dominates a cave microbial ecosystem.</title>
        <authorList>
            <person name="Van Spanning R.J.M."/>
            <person name="Guan Q."/>
            <person name="Melkonian C."/>
            <person name="Gallant J."/>
            <person name="Polerecky L."/>
            <person name="Flot J.-F."/>
            <person name="Brandt B.W."/>
            <person name="Braster M."/>
            <person name="Iturbe Espinoza P."/>
            <person name="Aerts J."/>
            <person name="Meima-Franke M."/>
            <person name="Piersma S.R."/>
            <person name="Bunduc C."/>
            <person name="Ummels R."/>
            <person name="Pain A."/>
            <person name="Fleming E.J."/>
            <person name="van der Wel N."/>
            <person name="Gherman V.D."/>
            <person name="Sarbu S.M."/>
            <person name="Bodelier P.L.E."/>
            <person name="Bitter W."/>
        </authorList>
    </citation>
    <scope>NUCLEOTIDE SEQUENCE</scope>
    <source>
        <strain evidence="1">Sulfur Cave</strain>
    </source>
</reference>
<evidence type="ECO:0000313" key="1">
    <source>
        <dbReference type="EMBL" id="UQX11725.1"/>
    </source>
</evidence>
<dbReference type="RefSeq" id="WP_249763118.1">
    <property type="nucleotide sequence ID" value="NZ_CP097320.1"/>
</dbReference>
<protein>
    <submittedName>
        <fullName evidence="1">Uncharacterized protein</fullName>
    </submittedName>
</protein>
<keyword evidence="2" id="KW-1185">Reference proteome</keyword>
<proteinExistence type="predicted"/>
<sequence>MNDRLSTERRLAALSSVAGAIASEVGDMILLRAERTPRWLTNLGVPPGWEIRHLVDRTVEPSRIAVCGRRPDGGWDGSETISVFGFTGIPSEGAVRNNADCTLRDLAAVDIATQAIDTPALPAAIAMRSSGYFEVAGLRLWAQYSTYVIGSEMPGEGRLIEHAVFIESGSRARLSGDVAELTQAVHQALAATAARN</sequence>
<accession>A0ABY4QQ31</accession>
<dbReference type="EMBL" id="CP097320">
    <property type="protein sequence ID" value="UQX11725.1"/>
    <property type="molecule type" value="Genomic_DNA"/>
</dbReference>
<name>A0ABY4QQ31_9MYCO</name>